<dbReference type="PANTHER" id="PTHR39087">
    <property type="entry name" value="UPF0104 MEMBRANE PROTEIN MJ1595"/>
    <property type="match status" value="1"/>
</dbReference>
<protein>
    <submittedName>
        <fullName evidence="8">Lysylphosphatidylglycerol synthase transmembrane domain-containing protein</fullName>
    </submittedName>
</protein>
<dbReference type="EMBL" id="JAUOZU010000002">
    <property type="protein sequence ID" value="MDO6962982.1"/>
    <property type="molecule type" value="Genomic_DNA"/>
</dbReference>
<reference evidence="8" key="2">
    <citation type="submission" date="2023-07" db="EMBL/GenBank/DDBJ databases">
        <authorList>
            <person name="Shen H."/>
        </authorList>
    </citation>
    <scope>NUCLEOTIDE SEQUENCE</scope>
    <source>
        <strain evidence="8">TNR-22</strain>
    </source>
</reference>
<keyword evidence="9" id="KW-1185">Reference proteome</keyword>
<evidence type="ECO:0000313" key="9">
    <source>
        <dbReference type="Proteomes" id="UP001174932"/>
    </source>
</evidence>
<dbReference type="Pfam" id="PF03706">
    <property type="entry name" value="LPG_synthase_TM"/>
    <property type="match status" value="1"/>
</dbReference>
<dbReference type="PANTHER" id="PTHR39087:SF2">
    <property type="entry name" value="UPF0104 MEMBRANE PROTEIN MJ1595"/>
    <property type="match status" value="1"/>
</dbReference>
<evidence type="ECO:0000256" key="5">
    <source>
        <dbReference type="ARBA" id="ARBA00023136"/>
    </source>
</evidence>
<gene>
    <name evidence="8" type="ORF">Q4481_03375</name>
</gene>
<keyword evidence="5 7" id="KW-0472">Membrane</keyword>
<sequence>MSASTNTEPGPGGQGSTPLLDPVSGAPIDGTLPKTSSRQLLVGWGLALLAVAAVASLFLHVGDLRLFAEHLRSANPLWIAAAFLCQALTYLCAALVWRGTLDKAGEPQPLASLFNLALLELFANQALPTGGLSGSILVVHGLVRRGADAAIATTALLVAYISYYAAYLLVGLAAFFLLWHLGDLEGPWLVLLWLFLGVVILLALGLLAIAFDRGRFVPRAVLGWSPIARFVRILARVRTELLVDRSVLGQAIVWQAAIFLLDAATLWCAAEAVGGDGPLSILLPATFIAFMLASITATLTPVPMGLGTFEGVAAAMLHFLGMGLEAALAATLIFRGLTLWLPMLPGLILMRRETRG</sequence>
<feature type="region of interest" description="Disordered" evidence="6">
    <location>
        <begin position="1"/>
        <end position="20"/>
    </location>
</feature>
<feature type="transmembrane region" description="Helical" evidence="7">
    <location>
        <begin position="117"/>
        <end position="143"/>
    </location>
</feature>
<evidence type="ECO:0000256" key="2">
    <source>
        <dbReference type="ARBA" id="ARBA00022475"/>
    </source>
</evidence>
<organism evidence="8 9">
    <name type="scientific">Rhizobium alvei</name>
    <dbReference type="NCBI Taxonomy" id="1132659"/>
    <lineage>
        <taxon>Bacteria</taxon>
        <taxon>Pseudomonadati</taxon>
        <taxon>Pseudomonadota</taxon>
        <taxon>Alphaproteobacteria</taxon>
        <taxon>Hyphomicrobiales</taxon>
        <taxon>Rhizobiaceae</taxon>
        <taxon>Rhizobium/Agrobacterium group</taxon>
        <taxon>Rhizobium</taxon>
    </lineage>
</organism>
<dbReference type="Proteomes" id="UP001174932">
    <property type="component" value="Unassembled WGS sequence"/>
</dbReference>
<evidence type="ECO:0000256" key="3">
    <source>
        <dbReference type="ARBA" id="ARBA00022692"/>
    </source>
</evidence>
<feature type="transmembrane region" description="Helical" evidence="7">
    <location>
        <begin position="41"/>
        <end position="62"/>
    </location>
</feature>
<keyword evidence="4 7" id="KW-1133">Transmembrane helix</keyword>
<accession>A0ABT8YH26</accession>
<comment type="subcellular location">
    <subcellularLocation>
        <location evidence="1">Cell membrane</location>
        <topology evidence="1">Multi-pass membrane protein</topology>
    </subcellularLocation>
</comment>
<reference evidence="8" key="1">
    <citation type="journal article" date="2015" name="Int. J. Syst. Evol. Microbiol.">
        <title>Rhizobium alvei sp. nov., isolated from a freshwater river.</title>
        <authorList>
            <person name="Sheu S.Y."/>
            <person name="Huang H.W."/>
            <person name="Young C.C."/>
            <person name="Chen W.M."/>
        </authorList>
    </citation>
    <scope>NUCLEOTIDE SEQUENCE</scope>
    <source>
        <strain evidence="8">TNR-22</strain>
    </source>
</reference>
<comment type="caution">
    <text evidence="8">The sequence shown here is derived from an EMBL/GenBank/DDBJ whole genome shotgun (WGS) entry which is preliminary data.</text>
</comment>
<feature type="transmembrane region" description="Helical" evidence="7">
    <location>
        <begin position="188"/>
        <end position="209"/>
    </location>
</feature>
<evidence type="ECO:0000256" key="6">
    <source>
        <dbReference type="SAM" id="MobiDB-lite"/>
    </source>
</evidence>
<feature type="transmembrane region" description="Helical" evidence="7">
    <location>
        <begin position="74"/>
        <end position="97"/>
    </location>
</feature>
<feature type="transmembrane region" description="Helical" evidence="7">
    <location>
        <begin position="281"/>
        <end position="306"/>
    </location>
</feature>
<evidence type="ECO:0000256" key="4">
    <source>
        <dbReference type="ARBA" id="ARBA00022989"/>
    </source>
</evidence>
<evidence type="ECO:0000256" key="1">
    <source>
        <dbReference type="ARBA" id="ARBA00004651"/>
    </source>
</evidence>
<proteinExistence type="predicted"/>
<dbReference type="InterPro" id="IPR022791">
    <property type="entry name" value="L-PG_synthase/AglD"/>
</dbReference>
<evidence type="ECO:0000313" key="8">
    <source>
        <dbReference type="EMBL" id="MDO6962982.1"/>
    </source>
</evidence>
<keyword evidence="2" id="KW-1003">Cell membrane</keyword>
<evidence type="ECO:0000256" key="7">
    <source>
        <dbReference type="SAM" id="Phobius"/>
    </source>
</evidence>
<dbReference type="RefSeq" id="WP_304374872.1">
    <property type="nucleotide sequence ID" value="NZ_JAUOZU010000002.1"/>
</dbReference>
<feature type="transmembrane region" description="Helical" evidence="7">
    <location>
        <begin position="155"/>
        <end position="182"/>
    </location>
</feature>
<name>A0ABT8YH26_9HYPH</name>
<feature type="transmembrane region" description="Helical" evidence="7">
    <location>
        <begin position="326"/>
        <end position="350"/>
    </location>
</feature>
<keyword evidence="3 7" id="KW-0812">Transmembrane</keyword>